<dbReference type="AlphaFoldDB" id="A0A381UVW7"/>
<organism evidence="1">
    <name type="scientific">marine metagenome</name>
    <dbReference type="NCBI Taxonomy" id="408172"/>
    <lineage>
        <taxon>unclassified sequences</taxon>
        <taxon>metagenomes</taxon>
        <taxon>ecological metagenomes</taxon>
    </lineage>
</organism>
<accession>A0A381UVW7</accession>
<name>A0A381UVW7_9ZZZZ</name>
<reference evidence="1" key="1">
    <citation type="submission" date="2018-05" db="EMBL/GenBank/DDBJ databases">
        <authorList>
            <person name="Lanie J.A."/>
            <person name="Ng W.-L."/>
            <person name="Kazmierczak K.M."/>
            <person name="Andrzejewski T.M."/>
            <person name="Davidsen T.M."/>
            <person name="Wayne K.J."/>
            <person name="Tettelin H."/>
            <person name="Glass J.I."/>
            <person name="Rusch D."/>
            <person name="Podicherti R."/>
            <person name="Tsui H.-C.T."/>
            <person name="Winkler M.E."/>
        </authorList>
    </citation>
    <scope>NUCLEOTIDE SEQUENCE</scope>
</reference>
<protein>
    <submittedName>
        <fullName evidence="1">Uncharacterized protein</fullName>
    </submittedName>
</protein>
<sequence length="46" mass="5404">MNARYQFTKFIGLPHCVSTTITSDILKWWAPQFFSFRPIYGTVNGY</sequence>
<proteinExistence type="predicted"/>
<evidence type="ECO:0000313" key="1">
    <source>
        <dbReference type="EMBL" id="SVA32104.1"/>
    </source>
</evidence>
<gene>
    <name evidence="1" type="ORF">METZ01_LOCUS84958</name>
</gene>
<dbReference type="EMBL" id="UINC01007220">
    <property type="protein sequence ID" value="SVA32104.1"/>
    <property type="molecule type" value="Genomic_DNA"/>
</dbReference>